<evidence type="ECO:0000313" key="1">
    <source>
        <dbReference type="EMBL" id="GJE59114.1"/>
    </source>
</evidence>
<organism evidence="1 2">
    <name type="scientific">Methylobacterium trifolii</name>
    <dbReference type="NCBI Taxonomy" id="1003092"/>
    <lineage>
        <taxon>Bacteria</taxon>
        <taxon>Pseudomonadati</taxon>
        <taxon>Pseudomonadota</taxon>
        <taxon>Alphaproteobacteria</taxon>
        <taxon>Hyphomicrobiales</taxon>
        <taxon>Methylobacteriaceae</taxon>
        <taxon>Methylobacterium</taxon>
    </lineage>
</organism>
<gene>
    <name evidence="1" type="ORF">MPOCJGCO_1201</name>
</gene>
<reference evidence="1" key="1">
    <citation type="journal article" date="2021" name="Front. Microbiol.">
        <title>Comprehensive Comparative Genomics and Phenotyping of Methylobacterium Species.</title>
        <authorList>
            <person name="Alessa O."/>
            <person name="Ogura Y."/>
            <person name="Fujitani Y."/>
            <person name="Takami H."/>
            <person name="Hayashi T."/>
            <person name="Sahin N."/>
            <person name="Tani A."/>
        </authorList>
    </citation>
    <scope>NUCLEOTIDE SEQUENCE</scope>
    <source>
        <strain evidence="1">DSM 23632</strain>
    </source>
</reference>
<evidence type="ECO:0000313" key="2">
    <source>
        <dbReference type="Proteomes" id="UP001055057"/>
    </source>
</evidence>
<reference evidence="1" key="2">
    <citation type="submission" date="2021-08" db="EMBL/GenBank/DDBJ databases">
        <authorList>
            <person name="Tani A."/>
            <person name="Ola A."/>
            <person name="Ogura Y."/>
            <person name="Katsura K."/>
            <person name="Hayashi T."/>
        </authorList>
    </citation>
    <scope>NUCLEOTIDE SEQUENCE</scope>
    <source>
        <strain evidence="1">DSM 23632</strain>
    </source>
</reference>
<dbReference type="RefSeq" id="WP_238181702.1">
    <property type="nucleotide sequence ID" value="NZ_BPRB01000062.1"/>
</dbReference>
<comment type="caution">
    <text evidence="1">The sequence shown here is derived from an EMBL/GenBank/DDBJ whole genome shotgun (WGS) entry which is preliminary data.</text>
</comment>
<proteinExistence type="predicted"/>
<accession>A0ABQ4TV01</accession>
<protein>
    <submittedName>
        <fullName evidence="1">Uncharacterized protein</fullName>
    </submittedName>
</protein>
<sequence length="110" mass="11845">MSAKIIPLPRKGQEAPAFARVAFLAAEMLTEGQAVNLTAARKAVILRDLQTYRDELIAVIADLETRKPTGKIEIDTVNAQLKVAASEGLAQIALVIERLEALVENPTPSP</sequence>
<dbReference type="EMBL" id="BPRB01000062">
    <property type="protein sequence ID" value="GJE59114.1"/>
    <property type="molecule type" value="Genomic_DNA"/>
</dbReference>
<keyword evidence="2" id="KW-1185">Reference proteome</keyword>
<dbReference type="Proteomes" id="UP001055057">
    <property type="component" value="Unassembled WGS sequence"/>
</dbReference>
<name>A0ABQ4TV01_9HYPH</name>